<dbReference type="Gene3D" id="3.40.50.300">
    <property type="entry name" value="P-loop containing nucleotide triphosphate hydrolases"/>
    <property type="match status" value="1"/>
</dbReference>
<comment type="caution">
    <text evidence="3">The sequence shown here is derived from an EMBL/GenBank/DDBJ whole genome shotgun (WGS) entry which is preliminary data.</text>
</comment>
<dbReference type="InterPro" id="IPR005225">
    <property type="entry name" value="Small_GTP-bd"/>
</dbReference>
<evidence type="ECO:0000313" key="4">
    <source>
        <dbReference type="Proteomes" id="UP000814243"/>
    </source>
</evidence>
<dbReference type="GO" id="GO:0003924">
    <property type="term" value="F:GTPase activity"/>
    <property type="evidence" value="ECO:0007669"/>
    <property type="project" value="InterPro"/>
</dbReference>
<dbReference type="Proteomes" id="UP000814243">
    <property type="component" value="Unassembled WGS sequence"/>
</dbReference>
<dbReference type="Pfam" id="PF00071">
    <property type="entry name" value="Ras"/>
    <property type="match status" value="1"/>
</dbReference>
<dbReference type="AlphaFoldDB" id="A0A922MHN1"/>
<dbReference type="NCBIfam" id="TIGR00231">
    <property type="entry name" value="small_GTP"/>
    <property type="match status" value="1"/>
</dbReference>
<protein>
    <submittedName>
        <fullName evidence="3">Uncharacterized protein</fullName>
    </submittedName>
</protein>
<dbReference type="SMART" id="SM00175">
    <property type="entry name" value="RAB"/>
    <property type="match status" value="1"/>
</dbReference>
<reference evidence="3" key="1">
    <citation type="journal article" date="2021" name="G3 (Bethesda)">
        <title>Genome and transcriptome analysis of the beet armyworm Spodoptera exigua reveals targets for pest control. .</title>
        <authorList>
            <person name="Simon S."/>
            <person name="Breeschoten T."/>
            <person name="Jansen H.J."/>
            <person name="Dirks R.P."/>
            <person name="Schranz M.E."/>
            <person name="Ros V.I.D."/>
        </authorList>
    </citation>
    <scope>NUCLEOTIDE SEQUENCE</scope>
    <source>
        <strain evidence="3">TB_SE_WUR_2020</strain>
    </source>
</reference>
<dbReference type="InterPro" id="IPR001806">
    <property type="entry name" value="Small_GTPase"/>
</dbReference>
<dbReference type="PANTHER" id="PTHR47978">
    <property type="match status" value="1"/>
</dbReference>
<comment type="similarity">
    <text evidence="1">Belongs to the small GTPase superfamily. Rab family.</text>
</comment>
<keyword evidence="2" id="KW-0547">Nucleotide-binding</keyword>
<dbReference type="PRINTS" id="PR00449">
    <property type="entry name" value="RASTRNSFRMNG"/>
</dbReference>
<dbReference type="GO" id="GO:0005525">
    <property type="term" value="F:GTP binding"/>
    <property type="evidence" value="ECO:0007669"/>
    <property type="project" value="InterPro"/>
</dbReference>
<evidence type="ECO:0000256" key="2">
    <source>
        <dbReference type="ARBA" id="ARBA00022741"/>
    </source>
</evidence>
<organism evidence="3 4">
    <name type="scientific">Spodoptera exigua</name>
    <name type="common">Beet armyworm</name>
    <name type="synonym">Noctua fulgens</name>
    <dbReference type="NCBI Taxonomy" id="7107"/>
    <lineage>
        <taxon>Eukaryota</taxon>
        <taxon>Metazoa</taxon>
        <taxon>Ecdysozoa</taxon>
        <taxon>Arthropoda</taxon>
        <taxon>Hexapoda</taxon>
        <taxon>Insecta</taxon>
        <taxon>Pterygota</taxon>
        <taxon>Neoptera</taxon>
        <taxon>Endopterygota</taxon>
        <taxon>Lepidoptera</taxon>
        <taxon>Glossata</taxon>
        <taxon>Ditrysia</taxon>
        <taxon>Noctuoidea</taxon>
        <taxon>Noctuidae</taxon>
        <taxon>Amphipyrinae</taxon>
        <taxon>Spodoptera</taxon>
    </lineage>
</organism>
<evidence type="ECO:0000256" key="1">
    <source>
        <dbReference type="ARBA" id="ARBA00006270"/>
    </source>
</evidence>
<dbReference type="FunFam" id="3.40.50.300:FF:001447">
    <property type="entry name" value="Ras-related protein Rab-1B"/>
    <property type="match status" value="1"/>
</dbReference>
<sequence>MFSKHISPTIGASFFTCNINLDNARVKLQVWDTAGQERFRSMAPMYYRNANAALLVFDITSVNSFAAIKGWVKELQR</sequence>
<accession>A0A922MHN1</accession>
<name>A0A922MHN1_SPOEX</name>
<proteinExistence type="inferred from homology"/>
<dbReference type="InterPro" id="IPR027417">
    <property type="entry name" value="P-loop_NTPase"/>
</dbReference>
<evidence type="ECO:0000313" key="3">
    <source>
        <dbReference type="EMBL" id="KAH9636585.1"/>
    </source>
</evidence>
<dbReference type="PROSITE" id="PS51419">
    <property type="entry name" value="RAB"/>
    <property type="match status" value="1"/>
</dbReference>
<dbReference type="EMBL" id="JACEFF010000489">
    <property type="protein sequence ID" value="KAH9636585.1"/>
    <property type="molecule type" value="Genomic_DNA"/>
</dbReference>
<gene>
    <name evidence="3" type="ORF">HF086_002659</name>
</gene>
<dbReference type="SUPFAM" id="SSF52540">
    <property type="entry name" value="P-loop containing nucleoside triphosphate hydrolases"/>
    <property type="match status" value="1"/>
</dbReference>